<evidence type="ECO:0000256" key="2">
    <source>
        <dbReference type="ARBA" id="ARBA00022670"/>
    </source>
</evidence>
<evidence type="ECO:0000259" key="8">
    <source>
        <dbReference type="PROSITE" id="PS51767"/>
    </source>
</evidence>
<dbReference type="InterPro" id="IPR001461">
    <property type="entry name" value="Aspartic_peptidase_A1"/>
</dbReference>
<evidence type="ECO:0000256" key="6">
    <source>
        <dbReference type="SAM" id="MobiDB-lite"/>
    </source>
</evidence>
<accession>A0A812TQE4</accession>
<dbReference type="Pfam" id="PF00026">
    <property type="entry name" value="Asp"/>
    <property type="match status" value="1"/>
</dbReference>
<keyword evidence="5" id="KW-1015">Disulfide bond</keyword>
<keyword evidence="3" id="KW-0064">Aspartyl protease</keyword>
<comment type="caution">
    <text evidence="9">The sequence shown here is derived from an EMBL/GenBank/DDBJ whole genome shotgun (WGS) entry which is preliminary data.</text>
</comment>
<dbReference type="Proteomes" id="UP000604046">
    <property type="component" value="Unassembled WGS sequence"/>
</dbReference>
<feature type="signal peptide" evidence="7">
    <location>
        <begin position="1"/>
        <end position="15"/>
    </location>
</feature>
<dbReference type="PANTHER" id="PTHR47966">
    <property type="entry name" value="BETA-SITE APP-CLEAVING ENZYME, ISOFORM A-RELATED"/>
    <property type="match status" value="1"/>
</dbReference>
<feature type="disulfide bond" evidence="5">
    <location>
        <begin position="74"/>
        <end position="79"/>
    </location>
</feature>
<evidence type="ECO:0000256" key="3">
    <source>
        <dbReference type="ARBA" id="ARBA00022750"/>
    </source>
</evidence>
<evidence type="ECO:0000313" key="10">
    <source>
        <dbReference type="Proteomes" id="UP000604046"/>
    </source>
</evidence>
<dbReference type="AlphaFoldDB" id="A0A812TQE4"/>
<dbReference type="SUPFAM" id="SSF50630">
    <property type="entry name" value="Acid proteases"/>
    <property type="match status" value="1"/>
</dbReference>
<sequence length="256" mass="27879">MFKAFFIVWWQVALCRRFTVPLSRQIVRVKVNGRTVSHKTAYYGSIFVGHPKPQNFTVVFDTGSGHLFLPDRSCQDAVCLQHRRFDRSLSASAAEINSDGSHARREHDVVSISYGIGEVVGDFVRDVVCMGAPGSLEEGPCTSARVILAKQLTTEPFQHFAFDGVLGLGLSALALNPEFHLFSQLAGRSSIQQTFSVFLARPGESGSQVTFGGQDEGRADGATSWKPQHRALHCKPGAGASAASCPPWASSRRQLQ</sequence>
<evidence type="ECO:0000256" key="4">
    <source>
        <dbReference type="ARBA" id="ARBA00022801"/>
    </source>
</evidence>
<organism evidence="9 10">
    <name type="scientific">Symbiodinium natans</name>
    <dbReference type="NCBI Taxonomy" id="878477"/>
    <lineage>
        <taxon>Eukaryota</taxon>
        <taxon>Sar</taxon>
        <taxon>Alveolata</taxon>
        <taxon>Dinophyceae</taxon>
        <taxon>Suessiales</taxon>
        <taxon>Symbiodiniaceae</taxon>
        <taxon>Symbiodinium</taxon>
    </lineage>
</organism>
<dbReference type="Gene3D" id="2.40.70.10">
    <property type="entry name" value="Acid Proteases"/>
    <property type="match status" value="1"/>
</dbReference>
<dbReference type="EMBL" id="CAJNDS010002588">
    <property type="protein sequence ID" value="CAE7535729.1"/>
    <property type="molecule type" value="Genomic_DNA"/>
</dbReference>
<dbReference type="PANTHER" id="PTHR47966:SF51">
    <property type="entry name" value="BETA-SITE APP-CLEAVING ENZYME, ISOFORM A-RELATED"/>
    <property type="match status" value="1"/>
</dbReference>
<evidence type="ECO:0000313" key="9">
    <source>
        <dbReference type="EMBL" id="CAE7535729.1"/>
    </source>
</evidence>
<feature type="chain" id="PRO_5032376910" description="Peptidase A1 domain-containing protein" evidence="7">
    <location>
        <begin position="16"/>
        <end position="256"/>
    </location>
</feature>
<feature type="region of interest" description="Disordered" evidence="6">
    <location>
        <begin position="208"/>
        <end position="227"/>
    </location>
</feature>
<comment type="similarity">
    <text evidence="1">Belongs to the peptidase A1 family.</text>
</comment>
<name>A0A812TQE4_9DINO</name>
<evidence type="ECO:0000256" key="7">
    <source>
        <dbReference type="SAM" id="SignalP"/>
    </source>
</evidence>
<keyword evidence="2" id="KW-0645">Protease</keyword>
<dbReference type="PROSITE" id="PS51767">
    <property type="entry name" value="PEPTIDASE_A1"/>
    <property type="match status" value="1"/>
</dbReference>
<protein>
    <recommendedName>
        <fullName evidence="8">Peptidase A1 domain-containing protein</fullName>
    </recommendedName>
</protein>
<keyword evidence="7" id="KW-0732">Signal</keyword>
<keyword evidence="4" id="KW-0378">Hydrolase</keyword>
<dbReference type="GO" id="GO:0006508">
    <property type="term" value="P:proteolysis"/>
    <property type="evidence" value="ECO:0007669"/>
    <property type="project" value="UniProtKB-KW"/>
</dbReference>
<feature type="domain" description="Peptidase A1" evidence="8">
    <location>
        <begin position="42"/>
        <end position="256"/>
    </location>
</feature>
<reference evidence="9" key="1">
    <citation type="submission" date="2021-02" db="EMBL/GenBank/DDBJ databases">
        <authorList>
            <person name="Dougan E. K."/>
            <person name="Rhodes N."/>
            <person name="Thang M."/>
            <person name="Chan C."/>
        </authorList>
    </citation>
    <scope>NUCLEOTIDE SEQUENCE</scope>
</reference>
<dbReference type="GO" id="GO:0004190">
    <property type="term" value="F:aspartic-type endopeptidase activity"/>
    <property type="evidence" value="ECO:0007669"/>
    <property type="project" value="UniProtKB-KW"/>
</dbReference>
<dbReference type="InterPro" id="IPR021109">
    <property type="entry name" value="Peptidase_aspartic_dom_sf"/>
</dbReference>
<evidence type="ECO:0000256" key="5">
    <source>
        <dbReference type="PIRSR" id="PIRSR601461-2"/>
    </source>
</evidence>
<gene>
    <name evidence="9" type="ORF">SNAT2548_LOCUS30024</name>
</gene>
<dbReference type="InterPro" id="IPR033121">
    <property type="entry name" value="PEPTIDASE_A1"/>
</dbReference>
<dbReference type="OrthoDB" id="771136at2759"/>
<feature type="region of interest" description="Disordered" evidence="6">
    <location>
        <begin position="236"/>
        <end position="256"/>
    </location>
</feature>
<evidence type="ECO:0000256" key="1">
    <source>
        <dbReference type="ARBA" id="ARBA00007447"/>
    </source>
</evidence>
<proteinExistence type="inferred from homology"/>
<keyword evidence="10" id="KW-1185">Reference proteome</keyword>